<name>A0ABP9PDU5_9PSEU</name>
<comment type="caution">
    <text evidence="1">The sequence shown here is derived from an EMBL/GenBank/DDBJ whole genome shotgun (WGS) entry which is preliminary data.</text>
</comment>
<sequence length="82" mass="8936">MHATRPVLGRCHRCGEQVIGCRDSEDRVVAVHPVPVPGGELIINGDQSRIVQVLSSREASAARRRGDLGFLPHARTCRQLGN</sequence>
<organism evidence="1 2">
    <name type="scientific">Pseudonocardia eucalypti</name>
    <dbReference type="NCBI Taxonomy" id="648755"/>
    <lineage>
        <taxon>Bacteria</taxon>
        <taxon>Bacillati</taxon>
        <taxon>Actinomycetota</taxon>
        <taxon>Actinomycetes</taxon>
        <taxon>Pseudonocardiales</taxon>
        <taxon>Pseudonocardiaceae</taxon>
        <taxon>Pseudonocardia</taxon>
    </lineage>
</organism>
<evidence type="ECO:0000313" key="2">
    <source>
        <dbReference type="Proteomes" id="UP001428817"/>
    </source>
</evidence>
<keyword evidence="2" id="KW-1185">Reference proteome</keyword>
<protein>
    <submittedName>
        <fullName evidence="1">Uncharacterized protein</fullName>
    </submittedName>
</protein>
<accession>A0ABP9PDU5</accession>
<dbReference type="Proteomes" id="UP001428817">
    <property type="component" value="Unassembled WGS sequence"/>
</dbReference>
<evidence type="ECO:0000313" key="1">
    <source>
        <dbReference type="EMBL" id="GAA5144961.1"/>
    </source>
</evidence>
<proteinExistence type="predicted"/>
<reference evidence="2" key="1">
    <citation type="journal article" date="2019" name="Int. J. Syst. Evol. Microbiol.">
        <title>The Global Catalogue of Microorganisms (GCM) 10K type strain sequencing project: providing services to taxonomists for standard genome sequencing and annotation.</title>
        <authorList>
            <consortium name="The Broad Institute Genomics Platform"/>
            <consortium name="The Broad Institute Genome Sequencing Center for Infectious Disease"/>
            <person name="Wu L."/>
            <person name="Ma J."/>
        </authorList>
    </citation>
    <scope>NUCLEOTIDE SEQUENCE [LARGE SCALE GENOMIC DNA]</scope>
    <source>
        <strain evidence="2">JCM 18303</strain>
    </source>
</reference>
<dbReference type="EMBL" id="BAABJP010000001">
    <property type="protein sequence ID" value="GAA5144961.1"/>
    <property type="molecule type" value="Genomic_DNA"/>
</dbReference>
<gene>
    <name evidence="1" type="ORF">GCM10023321_02110</name>
</gene>
<dbReference type="RefSeq" id="WP_185058501.1">
    <property type="nucleotide sequence ID" value="NZ_BAABJP010000001.1"/>
</dbReference>